<evidence type="ECO:0000313" key="1">
    <source>
        <dbReference type="EMBL" id="GBM85068.1"/>
    </source>
</evidence>
<protein>
    <submittedName>
        <fullName evidence="1">Uncharacterized protein</fullName>
    </submittedName>
</protein>
<dbReference type="EMBL" id="BGPR01003205">
    <property type="protein sequence ID" value="GBM85068.1"/>
    <property type="molecule type" value="Genomic_DNA"/>
</dbReference>
<name>A0A4Y2J6Z0_ARAVE</name>
<keyword evidence="2" id="KW-1185">Reference proteome</keyword>
<reference evidence="1 2" key="1">
    <citation type="journal article" date="2019" name="Sci. Rep.">
        <title>Orb-weaving spider Araneus ventricosus genome elucidates the spidroin gene catalogue.</title>
        <authorList>
            <person name="Kono N."/>
            <person name="Nakamura H."/>
            <person name="Ohtoshi R."/>
            <person name="Moran D.A.P."/>
            <person name="Shinohara A."/>
            <person name="Yoshida Y."/>
            <person name="Fujiwara M."/>
            <person name="Mori M."/>
            <person name="Tomita M."/>
            <person name="Arakawa K."/>
        </authorList>
    </citation>
    <scope>NUCLEOTIDE SEQUENCE [LARGE SCALE GENOMIC DNA]</scope>
</reference>
<gene>
    <name evidence="1" type="ORF">AVEN_109370_1</name>
</gene>
<dbReference type="Proteomes" id="UP000499080">
    <property type="component" value="Unassembled WGS sequence"/>
</dbReference>
<dbReference type="AlphaFoldDB" id="A0A4Y2J6Z0"/>
<proteinExistence type="predicted"/>
<evidence type="ECO:0000313" key="2">
    <source>
        <dbReference type="Proteomes" id="UP000499080"/>
    </source>
</evidence>
<dbReference type="OrthoDB" id="411823at2759"/>
<accession>A0A4Y2J6Z0</accession>
<organism evidence="1 2">
    <name type="scientific">Araneus ventricosus</name>
    <name type="common">Orbweaver spider</name>
    <name type="synonym">Epeira ventricosa</name>
    <dbReference type="NCBI Taxonomy" id="182803"/>
    <lineage>
        <taxon>Eukaryota</taxon>
        <taxon>Metazoa</taxon>
        <taxon>Ecdysozoa</taxon>
        <taxon>Arthropoda</taxon>
        <taxon>Chelicerata</taxon>
        <taxon>Arachnida</taxon>
        <taxon>Araneae</taxon>
        <taxon>Araneomorphae</taxon>
        <taxon>Entelegynae</taxon>
        <taxon>Araneoidea</taxon>
        <taxon>Araneidae</taxon>
        <taxon>Araneus</taxon>
    </lineage>
</organism>
<comment type="caution">
    <text evidence="1">The sequence shown here is derived from an EMBL/GenBank/DDBJ whole genome shotgun (WGS) entry which is preliminary data.</text>
</comment>
<sequence>MLDKWQNEWTDGVTGRDIYNLIPRVKIRMVSWRREDIIFFTGHGPFPNYLYRFNLTTTEYCCYGGIGIKLHYATECPLTESWHLKKPASHLLHIWLRQAAGDERPRNIIFNIIRFILTNSHLLSPDP</sequence>